<evidence type="ECO:0000313" key="3">
    <source>
        <dbReference type="EMBL" id="KAJ7217292.1"/>
    </source>
</evidence>
<dbReference type="SUPFAM" id="SSF49503">
    <property type="entry name" value="Cupredoxins"/>
    <property type="match status" value="1"/>
</dbReference>
<evidence type="ECO:0000313" key="4">
    <source>
        <dbReference type="Proteomes" id="UP001219525"/>
    </source>
</evidence>
<feature type="region of interest" description="Disordered" evidence="1">
    <location>
        <begin position="285"/>
        <end position="315"/>
    </location>
</feature>
<organism evidence="3 4">
    <name type="scientific">Mycena pura</name>
    <dbReference type="NCBI Taxonomy" id="153505"/>
    <lineage>
        <taxon>Eukaryota</taxon>
        <taxon>Fungi</taxon>
        <taxon>Dikarya</taxon>
        <taxon>Basidiomycota</taxon>
        <taxon>Agaricomycotina</taxon>
        <taxon>Agaricomycetes</taxon>
        <taxon>Agaricomycetidae</taxon>
        <taxon>Agaricales</taxon>
        <taxon>Marasmiineae</taxon>
        <taxon>Mycenaceae</taxon>
        <taxon>Mycena</taxon>
    </lineage>
</organism>
<sequence>MQCALRARRLVSFGDVRNTAGNGVSHSHWQCVPSRIFRPRLYLFSALFADEGLASKLISPGKGTDHVIQVGLNGLTYTPSNISAAVGDTVTFEFHQKNHTVTQSSFDDPCHARTFNGVADGFKSGFRFVPPNQTADFPTFQITINNTQPIWGYCGQQGPPPHCEQGMVFSINADEAGPNNFAAFLAKAKSGASSASINTQTASAAPSASGSAAGKFLAADLASNSGGTSSEPSPTLIALIVIIGVLVVGIIVIAVMYFRKGRGAARGAPHKPLYMGLGTAEPVFVAREKSDEKSDEEEESHGLTHGPYYDPHEST</sequence>
<comment type="caution">
    <text evidence="3">The sequence shown here is derived from an EMBL/GenBank/DDBJ whole genome shotgun (WGS) entry which is preliminary data.</text>
</comment>
<keyword evidence="2" id="KW-0472">Membrane</keyword>
<dbReference type="AlphaFoldDB" id="A0AAD6VMC1"/>
<accession>A0AAD6VMC1</accession>
<evidence type="ECO:0000256" key="2">
    <source>
        <dbReference type="SAM" id="Phobius"/>
    </source>
</evidence>
<protein>
    <submittedName>
        <fullName evidence="3">Cupredoxin</fullName>
    </submittedName>
</protein>
<dbReference type="Proteomes" id="UP001219525">
    <property type="component" value="Unassembled WGS sequence"/>
</dbReference>
<name>A0AAD6VMC1_9AGAR</name>
<keyword evidence="4" id="KW-1185">Reference proteome</keyword>
<gene>
    <name evidence="3" type="ORF">GGX14DRAFT_440941</name>
</gene>
<dbReference type="EMBL" id="JARJCW010000014">
    <property type="protein sequence ID" value="KAJ7217292.1"/>
    <property type="molecule type" value="Genomic_DNA"/>
</dbReference>
<proteinExistence type="predicted"/>
<dbReference type="Gene3D" id="2.60.40.420">
    <property type="entry name" value="Cupredoxins - blue copper proteins"/>
    <property type="match status" value="1"/>
</dbReference>
<dbReference type="PANTHER" id="PTHR34883">
    <property type="entry name" value="SERINE-RICH PROTEIN, PUTATIVE-RELATED-RELATED"/>
    <property type="match status" value="1"/>
</dbReference>
<feature type="transmembrane region" description="Helical" evidence="2">
    <location>
        <begin position="236"/>
        <end position="258"/>
    </location>
</feature>
<keyword evidence="2" id="KW-1133">Transmembrane helix</keyword>
<dbReference type="InterPro" id="IPR008972">
    <property type="entry name" value="Cupredoxin"/>
</dbReference>
<evidence type="ECO:0000256" key="1">
    <source>
        <dbReference type="SAM" id="MobiDB-lite"/>
    </source>
</evidence>
<reference evidence="3" key="1">
    <citation type="submission" date="2023-03" db="EMBL/GenBank/DDBJ databases">
        <title>Massive genome expansion in bonnet fungi (Mycena s.s.) driven by repeated elements and novel gene families across ecological guilds.</title>
        <authorList>
            <consortium name="Lawrence Berkeley National Laboratory"/>
            <person name="Harder C.B."/>
            <person name="Miyauchi S."/>
            <person name="Viragh M."/>
            <person name="Kuo A."/>
            <person name="Thoen E."/>
            <person name="Andreopoulos B."/>
            <person name="Lu D."/>
            <person name="Skrede I."/>
            <person name="Drula E."/>
            <person name="Henrissat B."/>
            <person name="Morin E."/>
            <person name="Kohler A."/>
            <person name="Barry K."/>
            <person name="LaButti K."/>
            <person name="Morin E."/>
            <person name="Salamov A."/>
            <person name="Lipzen A."/>
            <person name="Mereny Z."/>
            <person name="Hegedus B."/>
            <person name="Baldrian P."/>
            <person name="Stursova M."/>
            <person name="Weitz H."/>
            <person name="Taylor A."/>
            <person name="Grigoriev I.V."/>
            <person name="Nagy L.G."/>
            <person name="Martin F."/>
            <person name="Kauserud H."/>
        </authorList>
    </citation>
    <scope>NUCLEOTIDE SEQUENCE</scope>
    <source>
        <strain evidence="3">9144</strain>
    </source>
</reference>
<keyword evidence="2" id="KW-0812">Transmembrane</keyword>
<dbReference type="InterPro" id="IPR052953">
    <property type="entry name" value="Ser-rich/MCO-related"/>
</dbReference>
<dbReference type="PANTHER" id="PTHR34883:SF15">
    <property type="entry name" value="EXTRACELLULAR SERINE-RICH PROTEIN"/>
    <property type="match status" value="1"/>
</dbReference>
<dbReference type="CDD" id="cd00920">
    <property type="entry name" value="Cupredoxin"/>
    <property type="match status" value="1"/>
</dbReference>